<dbReference type="InterPro" id="IPR023997">
    <property type="entry name" value="TonB-dep_OMP_SusC/RagA_CS"/>
</dbReference>
<dbReference type="EMBL" id="JAGHKP010000003">
    <property type="protein sequence ID" value="MBO9153449.1"/>
    <property type="molecule type" value="Genomic_DNA"/>
</dbReference>
<evidence type="ECO:0000256" key="4">
    <source>
        <dbReference type="ARBA" id="ARBA00022692"/>
    </source>
</evidence>
<dbReference type="InterPro" id="IPR012910">
    <property type="entry name" value="Plug_dom"/>
</dbReference>
<keyword evidence="5 7" id="KW-0472">Membrane</keyword>
<dbReference type="Gene3D" id="2.40.170.20">
    <property type="entry name" value="TonB-dependent receptor, beta-barrel domain"/>
    <property type="match status" value="1"/>
</dbReference>
<dbReference type="Gene3D" id="2.60.40.1120">
    <property type="entry name" value="Carboxypeptidase-like, regulatory domain"/>
    <property type="match status" value="1"/>
</dbReference>
<dbReference type="InterPro" id="IPR039426">
    <property type="entry name" value="TonB-dep_rcpt-like"/>
</dbReference>
<evidence type="ECO:0000256" key="3">
    <source>
        <dbReference type="ARBA" id="ARBA00022452"/>
    </source>
</evidence>
<dbReference type="NCBIfam" id="TIGR04056">
    <property type="entry name" value="OMP_RagA_SusC"/>
    <property type="match status" value="1"/>
</dbReference>
<protein>
    <submittedName>
        <fullName evidence="11">TonB-dependent receptor</fullName>
    </submittedName>
</protein>
<feature type="domain" description="Secretin/TonB short N-terminal" evidence="10">
    <location>
        <begin position="68"/>
        <end position="119"/>
    </location>
</feature>
<dbReference type="InterPro" id="IPR023996">
    <property type="entry name" value="TonB-dep_OMP_SusC/RagA"/>
</dbReference>
<dbReference type="PROSITE" id="PS52016">
    <property type="entry name" value="TONB_DEPENDENT_REC_3"/>
    <property type="match status" value="1"/>
</dbReference>
<dbReference type="Pfam" id="PF07715">
    <property type="entry name" value="Plug"/>
    <property type="match status" value="1"/>
</dbReference>
<dbReference type="Proteomes" id="UP000679126">
    <property type="component" value="Unassembled WGS sequence"/>
</dbReference>
<evidence type="ECO:0000256" key="7">
    <source>
        <dbReference type="PROSITE-ProRule" id="PRU01360"/>
    </source>
</evidence>
<keyword evidence="9" id="KW-0732">Signal</keyword>
<accession>A0ABS3YFJ2</accession>
<feature type="region of interest" description="Disordered" evidence="8">
    <location>
        <begin position="127"/>
        <end position="146"/>
    </location>
</feature>
<feature type="signal peptide" evidence="9">
    <location>
        <begin position="1"/>
        <end position="38"/>
    </location>
</feature>
<dbReference type="Pfam" id="PF07660">
    <property type="entry name" value="STN"/>
    <property type="match status" value="1"/>
</dbReference>
<dbReference type="SUPFAM" id="SSF49464">
    <property type="entry name" value="Carboxypeptidase regulatory domain-like"/>
    <property type="match status" value="1"/>
</dbReference>
<gene>
    <name evidence="11" type="ORF">J7I43_14570</name>
</gene>
<comment type="similarity">
    <text evidence="7">Belongs to the TonB-dependent receptor family.</text>
</comment>
<evidence type="ECO:0000256" key="1">
    <source>
        <dbReference type="ARBA" id="ARBA00004571"/>
    </source>
</evidence>
<reference evidence="12" key="1">
    <citation type="submission" date="2021-03" db="EMBL/GenBank/DDBJ databases">
        <title>Assistant Professor.</title>
        <authorList>
            <person name="Huq M.A."/>
        </authorList>
    </citation>
    <scope>NUCLEOTIDE SEQUENCE [LARGE SCALE GENOMIC DNA]</scope>
    <source>
        <strain evidence="12">MAH-28</strain>
    </source>
</reference>
<evidence type="ECO:0000313" key="11">
    <source>
        <dbReference type="EMBL" id="MBO9153449.1"/>
    </source>
</evidence>
<dbReference type="InterPro" id="IPR008969">
    <property type="entry name" value="CarboxyPept-like_regulatory"/>
</dbReference>
<dbReference type="InterPro" id="IPR011662">
    <property type="entry name" value="Secretin/TonB_short_N"/>
</dbReference>
<evidence type="ECO:0000313" key="12">
    <source>
        <dbReference type="Proteomes" id="UP000679126"/>
    </source>
</evidence>
<evidence type="ECO:0000256" key="2">
    <source>
        <dbReference type="ARBA" id="ARBA00022448"/>
    </source>
</evidence>
<dbReference type="SMART" id="SM00965">
    <property type="entry name" value="STN"/>
    <property type="match status" value="1"/>
</dbReference>
<dbReference type="Gene3D" id="3.55.50.30">
    <property type="match status" value="1"/>
</dbReference>
<dbReference type="RefSeq" id="WP_209146451.1">
    <property type="nucleotide sequence ID" value="NZ_JAGHKP010000003.1"/>
</dbReference>
<keyword evidence="2 7" id="KW-0813">Transport</keyword>
<keyword evidence="3 7" id="KW-1134">Transmembrane beta strand</keyword>
<organism evidence="11 12">
    <name type="scientific">Chitinophaga chungangae</name>
    <dbReference type="NCBI Taxonomy" id="2821488"/>
    <lineage>
        <taxon>Bacteria</taxon>
        <taxon>Pseudomonadati</taxon>
        <taxon>Bacteroidota</taxon>
        <taxon>Chitinophagia</taxon>
        <taxon>Chitinophagales</taxon>
        <taxon>Chitinophagaceae</taxon>
        <taxon>Chitinophaga</taxon>
    </lineage>
</organism>
<dbReference type="InterPro" id="IPR036942">
    <property type="entry name" value="Beta-barrel_TonB_sf"/>
</dbReference>
<comment type="subcellular location">
    <subcellularLocation>
        <location evidence="1 7">Cell outer membrane</location>
        <topology evidence="1 7">Multi-pass membrane protein</topology>
    </subcellularLocation>
</comment>
<evidence type="ECO:0000259" key="10">
    <source>
        <dbReference type="SMART" id="SM00965"/>
    </source>
</evidence>
<dbReference type="SUPFAM" id="SSF56935">
    <property type="entry name" value="Porins"/>
    <property type="match status" value="1"/>
</dbReference>
<keyword evidence="11" id="KW-0675">Receptor</keyword>
<dbReference type="Pfam" id="PF13715">
    <property type="entry name" value="CarbopepD_reg_2"/>
    <property type="match status" value="1"/>
</dbReference>
<evidence type="ECO:0000256" key="8">
    <source>
        <dbReference type="SAM" id="MobiDB-lite"/>
    </source>
</evidence>
<evidence type="ECO:0000256" key="9">
    <source>
        <dbReference type="SAM" id="SignalP"/>
    </source>
</evidence>
<keyword evidence="6 7" id="KW-0998">Cell outer membrane</keyword>
<comment type="caution">
    <text evidence="11">The sequence shown here is derived from an EMBL/GenBank/DDBJ whole genome shotgun (WGS) entry which is preliminary data.</text>
</comment>
<dbReference type="NCBIfam" id="TIGR04057">
    <property type="entry name" value="SusC_RagA_signa"/>
    <property type="match status" value="1"/>
</dbReference>
<dbReference type="Gene3D" id="2.170.130.10">
    <property type="entry name" value="TonB-dependent receptor, plug domain"/>
    <property type="match status" value="1"/>
</dbReference>
<feature type="chain" id="PRO_5046817356" evidence="9">
    <location>
        <begin position="39"/>
        <end position="1147"/>
    </location>
</feature>
<name>A0ABS3YFJ2_9BACT</name>
<keyword evidence="12" id="KW-1185">Reference proteome</keyword>
<sequence length="1147" mass="126337">MFKQITGKGKRPRYASTFPLVMKFAFAMLLSAALQASAASGYAQNITINEKNAPLEKILKLIRVQSGYDFMYDKDLISKIDKVDLQVKNVTVQQAMQRCLAGLPLSFYIDDRMIVIKKKEAAPQQKMDSTITGRVTDDESGEAVPGASVMVKGGSARAVTDQDGHFRIAAPDGAVVVISFIGYEKKEAVVNGRELSVKISPTASAMKEVVVTGYGETRRRDLTGSIASVKMEDFHKAPVRSFEEALAGRVAGVQVSSSDGQPGADMRVVIRGNNSVTQDNSPLYVIDGFPMESPDNNAINPSEITSIEILKDASATAIYGARGANGVVIITTKKGREGPPVITYNGYYGIQQNIRKMDLMEPYEFVKYQVERDSALANPAYLANGKSIEEYRNVKGLDLQDEIFRIQPMQNHFISISGGTKATKYLISGSYLNQDGVIVNTGYDRFQGRLNVETAISDNFKVGINANLSHLDKFGTTPATGRGSVFSSNLMYSVWGFRPVTGNSGSALIDEEIDDVVDPLSDYRFNPLYSVKNEHRQTLSDITMVNGFAEYKIGKYLTLRVTGGMTKEKIKTEAFNNSKTATGSPFTQAGKNFGVNGSVNFVERNSYLNENTLTFNKELNRSHRINAVAGFTAQSSNSARNGYAANQVPNEALGVAGLREGTPVTVNSGASSFTLASFLGRVNYTFRDKYLLTASFRADGSSKFSDGNKWGFFPSGSVAWRINEEAFMKSLRFISNAKLRASYGVTGNNRVSDFAYLSAITLPAGIAYSFDNLPVKAAILSELGTKMLKWESTRQSNIGLDLGFFDQRLTLEADAYKKMTSDLLLNAKLPTSMGFTEAFKNIGKVQNSGLEFTLNGDILRKTALKWNAGFNISFNKNKLVQLADNQTELLSILTWNLDFSKVPLYIAEVGAPISQYYGYIWEGNYQYSDFDETSPGVYALKDGVATYRTNRAQTQPGDIRLKDITGDGKVNTDDRTVIGNPNPDYTGGFTNNFSWKGFDLNVFFQFAVGQEIFNANRIIFEGGGRMHQNMFATYENRWTPENQNNTYYRTNGQGPADFGYSTRLVEDGSYLRLKTVALGYNIPAGVLKRIKLSSLRVYASAQNLVTWTKYSGFDPEVSAFDSALTPGFDYSVYPRARTITFGLNMTL</sequence>
<evidence type="ECO:0000256" key="5">
    <source>
        <dbReference type="ARBA" id="ARBA00023136"/>
    </source>
</evidence>
<proteinExistence type="inferred from homology"/>
<evidence type="ECO:0000256" key="6">
    <source>
        <dbReference type="ARBA" id="ARBA00023237"/>
    </source>
</evidence>
<dbReference type="InterPro" id="IPR037066">
    <property type="entry name" value="Plug_dom_sf"/>
</dbReference>
<keyword evidence="4 7" id="KW-0812">Transmembrane</keyword>